<proteinExistence type="predicted"/>
<keyword evidence="2" id="KW-1185">Reference proteome</keyword>
<organism evidence="1 2">
    <name type="scientific">Pseudoalteromonas aliena SW19</name>
    <dbReference type="NCBI Taxonomy" id="1314866"/>
    <lineage>
        <taxon>Bacteria</taxon>
        <taxon>Pseudomonadati</taxon>
        <taxon>Pseudomonadota</taxon>
        <taxon>Gammaproteobacteria</taxon>
        <taxon>Alteromonadales</taxon>
        <taxon>Pseudoalteromonadaceae</taxon>
        <taxon>Pseudoalteromonas</taxon>
    </lineage>
</organism>
<dbReference type="PANTHER" id="PTHR33973">
    <property type="entry name" value="OS07G0153300 PROTEIN"/>
    <property type="match status" value="1"/>
</dbReference>
<dbReference type="EMBL" id="AQGU01000029">
    <property type="protein sequence ID" value="MBE0361724.1"/>
    <property type="molecule type" value="Genomic_DNA"/>
</dbReference>
<evidence type="ECO:0008006" key="3">
    <source>
        <dbReference type="Google" id="ProtNLM"/>
    </source>
</evidence>
<gene>
    <name evidence="1" type="ORF">PALI_b0733</name>
</gene>
<dbReference type="Pfam" id="PF07103">
    <property type="entry name" value="DUF1365"/>
    <property type="match status" value="1"/>
</dbReference>
<evidence type="ECO:0000313" key="2">
    <source>
        <dbReference type="Proteomes" id="UP000648482"/>
    </source>
</evidence>
<dbReference type="Proteomes" id="UP000648482">
    <property type="component" value="Unassembled WGS sequence"/>
</dbReference>
<accession>A0ABR9E536</accession>
<name>A0ABR9E536_9GAMM</name>
<protein>
    <recommendedName>
        <fullName evidence="3">Chromosome partitioning protein ParA</fullName>
    </recommendedName>
</protein>
<comment type="caution">
    <text evidence="1">The sequence shown here is derived from an EMBL/GenBank/DDBJ whole genome shotgun (WGS) entry which is preliminary data.</text>
</comment>
<dbReference type="PANTHER" id="PTHR33973:SF4">
    <property type="entry name" value="OS07G0153300 PROTEIN"/>
    <property type="match status" value="1"/>
</dbReference>
<reference evidence="1 2" key="1">
    <citation type="submission" date="2015-06" db="EMBL/GenBank/DDBJ databases">
        <title>Genome sequence of Pseudoalteromonas aliena.</title>
        <authorList>
            <person name="Xie B.-B."/>
            <person name="Rong J.-C."/>
            <person name="Qin Q.-L."/>
            <person name="Zhang Y.-Z."/>
        </authorList>
    </citation>
    <scope>NUCLEOTIDE SEQUENCE [LARGE SCALE GENOMIC DNA]</scope>
    <source>
        <strain evidence="1 2">SW19</strain>
    </source>
</reference>
<dbReference type="InterPro" id="IPR010775">
    <property type="entry name" value="DUF1365"/>
</dbReference>
<sequence length="249" mass="29254">MGSSLTSAVYLGDVKHRRFAVKEHRFSYPLYMMWVDINNPQQLNGIHKQLGTCGFKALKFQQTDYLTHVPQPNTYSLIERAHHQLAVLGVSETFSHVYMLGQLRCLGIYFSPVNFYFFGNSDNSFTYMIAEVSNTPWNERHYYLVPLEKKVNFKKVFSVSPFMNLDMNYHWHIKHSNDKTLIHIENKRDEELLFDATLRLKRIELTNKEVSKLLKRFPAMTWSIFKGIYHQALKLFIKKVPFLGHSGKP</sequence>
<evidence type="ECO:0000313" key="1">
    <source>
        <dbReference type="EMBL" id="MBE0361724.1"/>
    </source>
</evidence>